<dbReference type="AlphaFoldDB" id="A0A2G4T8R6"/>
<dbReference type="InterPro" id="IPR036397">
    <property type="entry name" value="RNaseH_sf"/>
</dbReference>
<accession>A0A2G4T8R6</accession>
<dbReference type="EMBL" id="KZ303842">
    <property type="protein sequence ID" value="PHZ17410.1"/>
    <property type="molecule type" value="Genomic_DNA"/>
</dbReference>
<dbReference type="GeneID" id="35444541"/>
<sequence length="147" mass="16758">MNATNTVAVPDTINPSESSYAATNVDPITAAEHGKRTQSPPGHTTGGNHVMQDIKSTLHDIKENVKETFHRDHRHGQDCEKRPQDEIRHLISAKAFVNTFLSELRKLGYASRMATKKPFLNERQQKARYMFAKNHAHWTANDWRNVI</sequence>
<evidence type="ECO:0000313" key="3">
    <source>
        <dbReference type="Proteomes" id="UP000242254"/>
    </source>
</evidence>
<proteinExistence type="predicted"/>
<evidence type="ECO:0008006" key="4">
    <source>
        <dbReference type="Google" id="ProtNLM"/>
    </source>
</evidence>
<protein>
    <recommendedName>
        <fullName evidence="4">Transposase Tc1-like domain-containing protein</fullName>
    </recommendedName>
</protein>
<feature type="region of interest" description="Disordered" evidence="1">
    <location>
        <begin position="1"/>
        <end position="21"/>
    </location>
</feature>
<evidence type="ECO:0000256" key="1">
    <source>
        <dbReference type="SAM" id="MobiDB-lite"/>
    </source>
</evidence>
<gene>
    <name evidence="2" type="ORF">RHIMIDRAFT_288312</name>
</gene>
<name>A0A2G4T8R6_RHIZD</name>
<dbReference type="GO" id="GO:0003676">
    <property type="term" value="F:nucleic acid binding"/>
    <property type="evidence" value="ECO:0007669"/>
    <property type="project" value="InterPro"/>
</dbReference>
<organism evidence="2 3">
    <name type="scientific">Rhizopus microsporus ATCC 52813</name>
    <dbReference type="NCBI Taxonomy" id="1340429"/>
    <lineage>
        <taxon>Eukaryota</taxon>
        <taxon>Fungi</taxon>
        <taxon>Fungi incertae sedis</taxon>
        <taxon>Mucoromycota</taxon>
        <taxon>Mucoromycotina</taxon>
        <taxon>Mucoromycetes</taxon>
        <taxon>Mucorales</taxon>
        <taxon>Mucorineae</taxon>
        <taxon>Rhizopodaceae</taxon>
        <taxon>Rhizopus</taxon>
    </lineage>
</organism>
<keyword evidence="3" id="KW-1185">Reference proteome</keyword>
<dbReference type="RefSeq" id="XP_023471118.1">
    <property type="nucleotide sequence ID" value="XM_023613552.1"/>
</dbReference>
<dbReference type="Gene3D" id="3.30.420.10">
    <property type="entry name" value="Ribonuclease H-like superfamily/Ribonuclease H"/>
    <property type="match status" value="1"/>
</dbReference>
<evidence type="ECO:0000313" key="2">
    <source>
        <dbReference type="EMBL" id="PHZ17410.1"/>
    </source>
</evidence>
<reference evidence="2 3" key="1">
    <citation type="journal article" date="2016" name="Proc. Natl. Acad. Sci. U.S.A.">
        <title>Lipid metabolic changes in an early divergent fungus govern the establishment of a mutualistic symbiosis with endobacteria.</title>
        <authorList>
            <person name="Lastovetsky O.A."/>
            <person name="Gaspar M.L."/>
            <person name="Mondo S.J."/>
            <person name="LaButti K.M."/>
            <person name="Sandor L."/>
            <person name="Grigoriev I.V."/>
            <person name="Henry S.A."/>
            <person name="Pawlowska T.E."/>
        </authorList>
    </citation>
    <scope>NUCLEOTIDE SEQUENCE [LARGE SCALE GENOMIC DNA]</scope>
    <source>
        <strain evidence="2 3">ATCC 52813</strain>
    </source>
</reference>
<dbReference type="Proteomes" id="UP000242254">
    <property type="component" value="Unassembled WGS sequence"/>
</dbReference>